<dbReference type="InterPro" id="IPR045175">
    <property type="entry name" value="M28_fam"/>
</dbReference>
<dbReference type="Gene3D" id="3.50.30.30">
    <property type="match status" value="1"/>
</dbReference>
<accession>A0ABT3CL73</accession>
<sequence>MVLLAACSSRPTEQPAPEPVRAHDLASKVTIDGMVTHLQKLQEIADANGGTRDDGTPGFAASVDYIVKALRDKGFDVQTPEFARLQTVTPGKPALTVGGRNYQVDQASLLLQTPIGGLTGAVLKPTKPAGCSAADYGTAAPPRGGIAVVDDTGCSIVDKQNAAVAKGAAALVVVSAGGRNGSPAGLFVRGYYENLKIPVAVAGNDTGAVLRRASSPVKLVLDTKTVKVLSRNVLAQTKTGSTKNVVMVGAHLDSGFSGPGINDNESGVAAELETALQLGPSPNVTNAVRFAFWGAEEKGIGGSLDYVFGLNRDELNEIALYLNFDMLGSPNAGYFTYDGDQSGPASPDVSADEVPIGSAGVERTLAGYLNLAGKRPADMPLVAGVDYSPFLTAGVPIGGMTSGAAQLKTNAQARLWGGRPAVPFDPNYRTPRDTLAALNRDALSVMGAGVAFAVGTYAASIEGVNGVPAFELRHRAAMGP</sequence>
<dbReference type="InterPro" id="IPR007484">
    <property type="entry name" value="Peptidase_M28"/>
</dbReference>
<dbReference type="EMBL" id="JACKTY010000049">
    <property type="protein sequence ID" value="MCV7230180.1"/>
    <property type="molecule type" value="Genomic_DNA"/>
</dbReference>
<evidence type="ECO:0000259" key="2">
    <source>
        <dbReference type="Pfam" id="PF04389"/>
    </source>
</evidence>
<feature type="domain" description="PA" evidence="1">
    <location>
        <begin position="120"/>
        <end position="208"/>
    </location>
</feature>
<comment type="caution">
    <text evidence="3">The sequence shown here is derived from an EMBL/GenBank/DDBJ whole genome shotgun (WGS) entry which is preliminary data.</text>
</comment>
<name>A0ABT3CL73_9MYCO</name>
<gene>
    <name evidence="3" type="ORF">H7J73_29655</name>
</gene>
<organism evidence="3 4">
    <name type="scientific">Mycolicibacterium komossense</name>
    <dbReference type="NCBI Taxonomy" id="1779"/>
    <lineage>
        <taxon>Bacteria</taxon>
        <taxon>Bacillati</taxon>
        <taxon>Actinomycetota</taxon>
        <taxon>Actinomycetes</taxon>
        <taxon>Mycobacteriales</taxon>
        <taxon>Mycobacteriaceae</taxon>
        <taxon>Mycolicibacterium</taxon>
    </lineage>
</organism>
<evidence type="ECO:0000313" key="4">
    <source>
        <dbReference type="Proteomes" id="UP001526201"/>
    </source>
</evidence>
<protein>
    <submittedName>
        <fullName evidence="3">M28 family peptidase</fullName>
    </submittedName>
</protein>
<dbReference type="InterPro" id="IPR003137">
    <property type="entry name" value="PA_domain"/>
</dbReference>
<dbReference type="PANTHER" id="PTHR12147:SF26">
    <property type="entry name" value="PEPTIDASE M28 DOMAIN-CONTAINING PROTEIN"/>
    <property type="match status" value="1"/>
</dbReference>
<evidence type="ECO:0000313" key="3">
    <source>
        <dbReference type="EMBL" id="MCV7230180.1"/>
    </source>
</evidence>
<feature type="domain" description="Peptidase M28" evidence="2">
    <location>
        <begin position="232"/>
        <end position="451"/>
    </location>
</feature>
<dbReference type="SUPFAM" id="SSF53187">
    <property type="entry name" value="Zn-dependent exopeptidases"/>
    <property type="match status" value="1"/>
</dbReference>
<dbReference type="Pfam" id="PF04389">
    <property type="entry name" value="Peptidase_M28"/>
    <property type="match status" value="1"/>
</dbReference>
<dbReference type="Pfam" id="PF02225">
    <property type="entry name" value="PA"/>
    <property type="match status" value="1"/>
</dbReference>
<keyword evidence="4" id="KW-1185">Reference proteome</keyword>
<reference evidence="3 4" key="1">
    <citation type="journal article" date="2022" name="BMC Genomics">
        <title>Comparative genome analysis of mycobacteria focusing on tRNA and non-coding RNA.</title>
        <authorList>
            <person name="Behra P.R.K."/>
            <person name="Pettersson B.M.F."/>
            <person name="Ramesh M."/>
            <person name="Das S."/>
            <person name="Dasgupta S."/>
            <person name="Kirsebom L.A."/>
        </authorList>
    </citation>
    <scope>NUCLEOTIDE SEQUENCE [LARGE SCALE GENOMIC DNA]</scope>
    <source>
        <strain evidence="3 4">DSM 44078</strain>
    </source>
</reference>
<dbReference type="Gene3D" id="3.40.630.10">
    <property type="entry name" value="Zn peptidases"/>
    <property type="match status" value="1"/>
</dbReference>
<evidence type="ECO:0000259" key="1">
    <source>
        <dbReference type="Pfam" id="PF02225"/>
    </source>
</evidence>
<dbReference type="Proteomes" id="UP001526201">
    <property type="component" value="Unassembled WGS sequence"/>
</dbReference>
<dbReference type="RefSeq" id="WP_264071675.1">
    <property type="nucleotide sequence ID" value="NZ_JACKTY010000049.1"/>
</dbReference>
<proteinExistence type="predicted"/>
<dbReference type="PANTHER" id="PTHR12147">
    <property type="entry name" value="METALLOPEPTIDASE M28 FAMILY MEMBER"/>
    <property type="match status" value="1"/>
</dbReference>